<dbReference type="Proteomes" id="UP000657918">
    <property type="component" value="Unassembled WGS sequence"/>
</dbReference>
<sequence length="125" mass="13927">MSGDEKRTNVYLITGTIKLKVPDGTPGILVKNMFFPDGIDIYFENVGGKMLNAVLFSMRLHGRLRSCFSSSQRNLEKVAKVIPLRYSSSSMDYTISGFDILKKLSNIQVEEVQEGTTKLTLSNGE</sequence>
<dbReference type="AlphaFoldDB" id="A0A835J4G4"/>
<dbReference type="GO" id="GO:0032440">
    <property type="term" value="F:2-alkenal reductase [NAD(P)H] activity"/>
    <property type="evidence" value="ECO:0007669"/>
    <property type="project" value="TreeGrafter"/>
</dbReference>
<dbReference type="PANTHER" id="PTHR43205">
    <property type="entry name" value="PROSTAGLANDIN REDUCTASE"/>
    <property type="match status" value="1"/>
</dbReference>
<dbReference type="InterPro" id="IPR036291">
    <property type="entry name" value="NAD(P)-bd_dom_sf"/>
</dbReference>
<name>A0A835J4G4_9ROSI</name>
<dbReference type="OrthoDB" id="809632at2759"/>
<dbReference type="Gene3D" id="3.40.50.720">
    <property type="entry name" value="NAD(P)-binding Rossmann-like Domain"/>
    <property type="match status" value="1"/>
</dbReference>
<reference evidence="1 2" key="1">
    <citation type="submission" date="2020-10" db="EMBL/GenBank/DDBJ databases">
        <title>Plant Genome Project.</title>
        <authorList>
            <person name="Zhang R.-G."/>
        </authorList>
    </citation>
    <scope>NUCLEOTIDE SEQUENCE [LARGE SCALE GENOMIC DNA]</scope>
    <source>
        <strain evidence="1">FAFU-HL-1</strain>
        <tissue evidence="1">Leaf</tissue>
    </source>
</reference>
<organism evidence="1 2">
    <name type="scientific">Salix dunnii</name>
    <dbReference type="NCBI Taxonomy" id="1413687"/>
    <lineage>
        <taxon>Eukaryota</taxon>
        <taxon>Viridiplantae</taxon>
        <taxon>Streptophyta</taxon>
        <taxon>Embryophyta</taxon>
        <taxon>Tracheophyta</taxon>
        <taxon>Spermatophyta</taxon>
        <taxon>Magnoliopsida</taxon>
        <taxon>eudicotyledons</taxon>
        <taxon>Gunneridae</taxon>
        <taxon>Pentapetalae</taxon>
        <taxon>rosids</taxon>
        <taxon>fabids</taxon>
        <taxon>Malpighiales</taxon>
        <taxon>Salicaceae</taxon>
        <taxon>Saliceae</taxon>
        <taxon>Salix</taxon>
    </lineage>
</organism>
<proteinExistence type="predicted"/>
<keyword evidence="2" id="KW-1185">Reference proteome</keyword>
<gene>
    <name evidence="1" type="ORF">SADUNF_Sadunf17G0003900</name>
</gene>
<dbReference type="SUPFAM" id="SSF51735">
    <property type="entry name" value="NAD(P)-binding Rossmann-fold domains"/>
    <property type="match status" value="1"/>
</dbReference>
<comment type="caution">
    <text evidence="1">The sequence shown here is derived from an EMBL/GenBank/DDBJ whole genome shotgun (WGS) entry which is preliminary data.</text>
</comment>
<dbReference type="InterPro" id="IPR045010">
    <property type="entry name" value="MDR_fam"/>
</dbReference>
<dbReference type="EMBL" id="JADGMS010000017">
    <property type="protein sequence ID" value="KAF9663105.1"/>
    <property type="molecule type" value="Genomic_DNA"/>
</dbReference>
<accession>A0A835J4G4</accession>
<dbReference type="PANTHER" id="PTHR43205:SF7">
    <property type="entry name" value="PROSTAGLANDIN REDUCTASE 1"/>
    <property type="match status" value="1"/>
</dbReference>
<protein>
    <submittedName>
        <fullName evidence="1">Uncharacterized protein</fullName>
    </submittedName>
</protein>
<evidence type="ECO:0000313" key="2">
    <source>
        <dbReference type="Proteomes" id="UP000657918"/>
    </source>
</evidence>
<evidence type="ECO:0000313" key="1">
    <source>
        <dbReference type="EMBL" id="KAF9663105.1"/>
    </source>
</evidence>